<protein>
    <recommendedName>
        <fullName evidence="6">PHD-type domain-containing protein</fullName>
    </recommendedName>
</protein>
<dbReference type="InterPro" id="IPR019787">
    <property type="entry name" value="Znf_PHD-finger"/>
</dbReference>
<reference evidence="7 8" key="1">
    <citation type="journal article" date="2007" name="PLoS Pathog.">
        <title>Genome sequence of Babesia bovis and comparative analysis of apicomplexan hemoprotozoa.</title>
        <authorList>
            <person name="Brayton K.A."/>
            <person name="Lau A.O.T."/>
            <person name="Herndon D.R."/>
            <person name="Hannick L."/>
            <person name="Kappmeyer L.S."/>
            <person name="Berens S.J."/>
            <person name="Bidwell S.L."/>
            <person name="Brown W.C."/>
            <person name="Crabtree J."/>
            <person name="Fadrosh D."/>
            <person name="Feldblum T."/>
            <person name="Forberger H.A."/>
            <person name="Haas B.J."/>
            <person name="Howell J.M."/>
            <person name="Khouri H."/>
            <person name="Koo H."/>
            <person name="Mann D.J."/>
            <person name="Norimine J."/>
            <person name="Paulsen I.T."/>
            <person name="Radune D."/>
            <person name="Ren Q."/>
            <person name="Smith R.K. Jr."/>
            <person name="Suarez C.E."/>
            <person name="White O."/>
            <person name="Wortman J.R."/>
            <person name="Knowles D.P. Jr."/>
            <person name="McElwain T.F."/>
            <person name="Nene V.M."/>
        </authorList>
    </citation>
    <scope>NUCLEOTIDE SEQUENCE [LARGE SCALE GENOMIC DNA]</scope>
    <source>
        <strain evidence="7">T2Bo</strain>
    </source>
</reference>
<dbReference type="InterPro" id="IPR011011">
    <property type="entry name" value="Znf_FYVE_PHD"/>
</dbReference>
<dbReference type="InParanoid" id="A7ANV3"/>
<dbReference type="InterPro" id="IPR001965">
    <property type="entry name" value="Znf_PHD"/>
</dbReference>
<dbReference type="Proteomes" id="UP000002173">
    <property type="component" value="Chromosome 3"/>
</dbReference>
<dbReference type="GO" id="GO:0008270">
    <property type="term" value="F:zinc ion binding"/>
    <property type="evidence" value="ECO:0007669"/>
    <property type="project" value="UniProtKB-KW"/>
</dbReference>
<keyword evidence="3" id="KW-0862">Zinc</keyword>
<keyword evidence="8" id="KW-1185">Reference proteome</keyword>
<dbReference type="OMA" id="RRCEYER"/>
<dbReference type="SMART" id="SM00249">
    <property type="entry name" value="PHD"/>
    <property type="match status" value="4"/>
</dbReference>
<comment type="caution">
    <text evidence="7">The sequence shown here is derived from an EMBL/GenBank/DDBJ whole genome shotgun (WGS) entry which is preliminary data.</text>
</comment>
<evidence type="ECO:0000313" key="8">
    <source>
        <dbReference type="Proteomes" id="UP000002173"/>
    </source>
</evidence>
<dbReference type="AlphaFoldDB" id="A7ANV3"/>
<sequence>MHIRRSHVIREENASSYCRYQNEVANILRMTSAVTASAMMADGGAPTDAAATNLDMHIEPCVALPSEIEFHVGADAEPDEHSLDEWRQYFLEPRDTEACDSEVPQLIPTVTDEIDINMEINTNVEYDVLPVVEMHTGQGDMGADSNNSQFRGQRMIWQKSDVFRPIPYGPASDILMENQDQPTRKRSLEECPNLETTVLAGSDFLEPRDLSDMFLQQILYSCGGIVALLDAVKQNLDREVQGNGKSASDKKYARFHILVDTGRTAGFVVLRISKWLLEVIHDDHVLAQRSDKAPVSAVSIALDEEVRHFLSHVNAESNRNVSSAHSYFGNTLTRNVDLMSGFGEYGLKEDIRSLHAAANVSYSDADTLRLRKKLVKRAKNEQSLKSVELEDFIILSPLESELLRRCAFEMSHVNDTNIKLAVVKHTMEASDDIPSLLMVDWNSILSKIKASAAVTHSKNGQKGSNSKSTQTNVKNERPVNKTPVTPKSQQPSLEQSNSLGNLPPVPMVHLGKHTWPVVDDMNFVKGQKEITERDLTVVSSQLRTIRENIRENVLELNARLPTINERHGYADTLLEQYESTERWATVVNNFCKGLNDSTDNKTPTIYTHKSAAPVVLATSASEARAAAMKAEGIAEGAYCSVCFINTGNNLNPILTCSRCFMSAHRNCYGVSRNMKPAYAVDYVCRRCEYERRGMGSHWQTAFRSCSVVCAICGRGGGALKRCETDEWAHVFCLLALLPETRCINFVHMEPWSIQGIAAWRRDVICTVCGVDWGYVMGCSDCSAAAHPLCAWLHGFKFMPSAAMVYRAYLSRGHGLTRDLRVRLQCNGHDPERQWHVFISTRNKRFVNRDSAAYLFEGRDKRKKSRALVIEGMASMESLDLVDIRSTLCDTKQFMTDRRCAVCFGGGGTIATCSHCDRMAHYSCYVENDRDSITTDLGWGPLEFICDPCRNNDEEALCGICSQNVGLLKQVPTENNQRLYIHTICGVCFPRVLVSLYRGIPVDTTDTLPCTVCNSVDGMLLQCCQEGCSTMFHAYCGLESRYVVEAHCIDISRGPQYVAFCQQHALVSRSVGTNLKLLLRLRIYLQMLRALTTDMASQDAVVRAWRRKRQELLNLECPLTALINTRFDNSHE</sequence>
<dbReference type="InterPro" id="IPR050701">
    <property type="entry name" value="Histone_Mod_Regulator"/>
</dbReference>
<dbReference type="Pfam" id="PF13831">
    <property type="entry name" value="PHD_2"/>
    <property type="match status" value="1"/>
</dbReference>
<evidence type="ECO:0000313" key="7">
    <source>
        <dbReference type="EMBL" id="EDO08237.1"/>
    </source>
</evidence>
<evidence type="ECO:0000256" key="1">
    <source>
        <dbReference type="ARBA" id="ARBA00022723"/>
    </source>
</evidence>
<feature type="region of interest" description="Disordered" evidence="5">
    <location>
        <begin position="454"/>
        <end position="505"/>
    </location>
</feature>
<keyword evidence="1" id="KW-0479">Metal-binding</keyword>
<evidence type="ECO:0000256" key="3">
    <source>
        <dbReference type="ARBA" id="ARBA00022833"/>
    </source>
</evidence>
<evidence type="ECO:0000259" key="6">
    <source>
        <dbReference type="PROSITE" id="PS50016"/>
    </source>
</evidence>
<dbReference type="CDD" id="cd15571">
    <property type="entry name" value="ePHD"/>
    <property type="match status" value="1"/>
</dbReference>
<organism evidence="7 8">
    <name type="scientific">Babesia bovis</name>
    <dbReference type="NCBI Taxonomy" id="5865"/>
    <lineage>
        <taxon>Eukaryota</taxon>
        <taxon>Sar</taxon>
        <taxon>Alveolata</taxon>
        <taxon>Apicomplexa</taxon>
        <taxon>Aconoidasida</taxon>
        <taxon>Piroplasmida</taxon>
        <taxon>Babesiidae</taxon>
        <taxon>Babesia</taxon>
    </lineage>
</organism>
<proteinExistence type="predicted"/>
<dbReference type="SUPFAM" id="SSF57903">
    <property type="entry name" value="FYVE/PHD zinc finger"/>
    <property type="match status" value="1"/>
</dbReference>
<keyword evidence="2 4" id="KW-0863">Zinc-finger</keyword>
<accession>A7ANV3</accession>
<dbReference type="STRING" id="5865.A7ANV3"/>
<dbReference type="PANTHER" id="PTHR13793:SF107">
    <property type="entry name" value="BROMODOMAIN-CONTAINING PROTEIN HOMOLOG"/>
    <property type="match status" value="1"/>
</dbReference>
<dbReference type="Pfam" id="PF13832">
    <property type="entry name" value="zf-HC5HC2H_2"/>
    <property type="match status" value="2"/>
</dbReference>
<dbReference type="eggNOG" id="KOG0955">
    <property type="taxonomic scope" value="Eukaryota"/>
</dbReference>
<evidence type="ECO:0000256" key="4">
    <source>
        <dbReference type="PROSITE-ProRule" id="PRU00146"/>
    </source>
</evidence>
<dbReference type="GO" id="GO:0006357">
    <property type="term" value="P:regulation of transcription by RNA polymerase II"/>
    <property type="evidence" value="ECO:0007669"/>
    <property type="project" value="TreeGrafter"/>
</dbReference>
<dbReference type="GeneID" id="5480056"/>
<dbReference type="Gene3D" id="3.30.40.10">
    <property type="entry name" value="Zinc/RING finger domain, C3HC4 (zinc finger)"/>
    <property type="match status" value="3"/>
</dbReference>
<evidence type="ECO:0000256" key="2">
    <source>
        <dbReference type="ARBA" id="ARBA00022771"/>
    </source>
</evidence>
<gene>
    <name evidence="7" type="ORF">BBOV_III006760</name>
</gene>
<feature type="compositionally biased region" description="Low complexity" evidence="5">
    <location>
        <begin position="457"/>
        <end position="468"/>
    </location>
</feature>
<name>A7ANV3_BABBO</name>
<dbReference type="EMBL" id="AAXT01000001">
    <property type="protein sequence ID" value="EDO08237.1"/>
    <property type="molecule type" value="Genomic_DNA"/>
</dbReference>
<dbReference type="VEuPathDB" id="PiroplasmaDB:BBOV_III006760"/>
<evidence type="ECO:0000256" key="5">
    <source>
        <dbReference type="SAM" id="MobiDB-lite"/>
    </source>
</evidence>
<dbReference type="PANTHER" id="PTHR13793">
    <property type="entry name" value="PHD FINGER PROTEINS"/>
    <property type="match status" value="1"/>
</dbReference>
<dbReference type="PROSITE" id="PS50016">
    <property type="entry name" value="ZF_PHD_2"/>
    <property type="match status" value="1"/>
</dbReference>
<feature type="domain" description="PHD-type" evidence="6">
    <location>
        <begin position="636"/>
        <end position="690"/>
    </location>
</feature>
<feature type="compositionally biased region" description="Polar residues" evidence="5">
    <location>
        <begin position="482"/>
        <end position="500"/>
    </location>
</feature>
<dbReference type="KEGG" id="bbo:BBOV_III006760"/>
<dbReference type="InterPro" id="IPR013083">
    <property type="entry name" value="Znf_RING/FYVE/PHD"/>
</dbReference>